<evidence type="ECO:0000313" key="7">
    <source>
        <dbReference type="EMBL" id="MBO8424235.1"/>
    </source>
</evidence>
<dbReference type="AlphaFoldDB" id="A0A940DIS3"/>
<dbReference type="Pfam" id="PF01632">
    <property type="entry name" value="Ribosomal_L35p"/>
    <property type="match status" value="1"/>
</dbReference>
<protein>
    <recommendedName>
        <fullName evidence="4 5">Large ribosomal subunit protein bL35</fullName>
    </recommendedName>
</protein>
<dbReference type="GO" id="GO:0003735">
    <property type="term" value="F:structural constituent of ribosome"/>
    <property type="evidence" value="ECO:0007669"/>
    <property type="project" value="InterPro"/>
</dbReference>
<dbReference type="Gene3D" id="4.10.410.60">
    <property type="match status" value="1"/>
</dbReference>
<organism evidence="7 8">
    <name type="scientific">Candidatus Stercoripulliclostridium pullicola</name>
    <dbReference type="NCBI Taxonomy" id="2840953"/>
    <lineage>
        <taxon>Bacteria</taxon>
        <taxon>Bacillati</taxon>
        <taxon>Bacillota</taxon>
        <taxon>Clostridia</taxon>
        <taxon>Eubacteriales</taxon>
        <taxon>Candidatus Stercoripulliclostridium</taxon>
    </lineage>
</organism>
<reference evidence="7" key="2">
    <citation type="journal article" date="2021" name="PeerJ">
        <title>Extensive microbial diversity within the chicken gut microbiome revealed by metagenomics and culture.</title>
        <authorList>
            <person name="Gilroy R."/>
            <person name="Ravi A."/>
            <person name="Getino M."/>
            <person name="Pursley I."/>
            <person name="Horton D.L."/>
            <person name="Alikhan N.F."/>
            <person name="Baker D."/>
            <person name="Gharbi K."/>
            <person name="Hall N."/>
            <person name="Watson M."/>
            <person name="Adriaenssens E.M."/>
            <person name="Foster-Nyarko E."/>
            <person name="Jarju S."/>
            <person name="Secka A."/>
            <person name="Antonio M."/>
            <person name="Oren A."/>
            <person name="Chaudhuri R.R."/>
            <person name="La Ragione R."/>
            <person name="Hildebrand F."/>
            <person name="Pallen M.J."/>
        </authorList>
    </citation>
    <scope>NUCLEOTIDE SEQUENCE</scope>
    <source>
        <strain evidence="7">517</strain>
    </source>
</reference>
<keyword evidence="2 5" id="KW-0689">Ribosomal protein</keyword>
<evidence type="ECO:0000256" key="4">
    <source>
        <dbReference type="ARBA" id="ARBA00071664"/>
    </source>
</evidence>
<comment type="caution">
    <text evidence="7">The sequence shown here is derived from an EMBL/GenBank/DDBJ whole genome shotgun (WGS) entry which is preliminary data.</text>
</comment>
<dbReference type="InterPro" id="IPR037229">
    <property type="entry name" value="Ribosomal_bL35_sf"/>
</dbReference>
<dbReference type="PROSITE" id="PS00936">
    <property type="entry name" value="RIBOSOMAL_L35"/>
    <property type="match status" value="1"/>
</dbReference>
<dbReference type="Proteomes" id="UP000727857">
    <property type="component" value="Unassembled WGS sequence"/>
</dbReference>
<evidence type="ECO:0000256" key="1">
    <source>
        <dbReference type="ARBA" id="ARBA00006598"/>
    </source>
</evidence>
<evidence type="ECO:0000256" key="5">
    <source>
        <dbReference type="HAMAP-Rule" id="MF_00514"/>
    </source>
</evidence>
<dbReference type="PANTHER" id="PTHR33343:SF1">
    <property type="entry name" value="LARGE RIBOSOMAL SUBUNIT PROTEIN BL35M"/>
    <property type="match status" value="1"/>
</dbReference>
<keyword evidence="3 5" id="KW-0687">Ribonucleoprotein</keyword>
<dbReference type="InterPro" id="IPR001706">
    <property type="entry name" value="Ribosomal_bL35"/>
</dbReference>
<dbReference type="NCBIfam" id="TIGR00001">
    <property type="entry name" value="rpmI_bact"/>
    <property type="match status" value="1"/>
</dbReference>
<accession>A0A940DIS3</accession>
<name>A0A940DIS3_9FIRM</name>
<evidence type="ECO:0000256" key="3">
    <source>
        <dbReference type="ARBA" id="ARBA00023274"/>
    </source>
</evidence>
<dbReference type="GO" id="GO:0006412">
    <property type="term" value="P:translation"/>
    <property type="evidence" value="ECO:0007669"/>
    <property type="project" value="UniProtKB-UniRule"/>
</dbReference>
<dbReference type="HAMAP" id="MF_00514">
    <property type="entry name" value="Ribosomal_bL35"/>
    <property type="match status" value="1"/>
</dbReference>
<proteinExistence type="inferred from homology"/>
<dbReference type="FunFam" id="4.10.410.60:FF:000001">
    <property type="entry name" value="50S ribosomal protein L35"/>
    <property type="match status" value="1"/>
</dbReference>
<reference evidence="7" key="1">
    <citation type="submission" date="2020-10" db="EMBL/GenBank/DDBJ databases">
        <authorList>
            <person name="Gilroy R."/>
        </authorList>
    </citation>
    <scope>NUCLEOTIDE SEQUENCE</scope>
    <source>
        <strain evidence="7">517</strain>
    </source>
</reference>
<comment type="similarity">
    <text evidence="1 5 6">Belongs to the bacterial ribosomal protein bL35 family.</text>
</comment>
<dbReference type="InterPro" id="IPR021137">
    <property type="entry name" value="Ribosomal_bL35-like"/>
</dbReference>
<gene>
    <name evidence="5 7" type="primary">rpmI</name>
    <name evidence="7" type="ORF">IAB16_04385</name>
</gene>
<dbReference type="GO" id="GO:0022625">
    <property type="term" value="C:cytosolic large ribosomal subunit"/>
    <property type="evidence" value="ECO:0007669"/>
    <property type="project" value="TreeGrafter"/>
</dbReference>
<evidence type="ECO:0000313" key="8">
    <source>
        <dbReference type="Proteomes" id="UP000727857"/>
    </source>
</evidence>
<dbReference type="PRINTS" id="PR00064">
    <property type="entry name" value="RIBOSOMALL35"/>
</dbReference>
<dbReference type="SUPFAM" id="SSF143034">
    <property type="entry name" value="L35p-like"/>
    <property type="match status" value="1"/>
</dbReference>
<dbReference type="EMBL" id="JADINF010000111">
    <property type="protein sequence ID" value="MBO8424235.1"/>
    <property type="molecule type" value="Genomic_DNA"/>
</dbReference>
<sequence>MPKQKTHSASKKRFRFTASGLLKRNKQNKNHILNKKTRKRKRNLRQGAYIHETQAKTIGNMIYGQK</sequence>
<evidence type="ECO:0000256" key="2">
    <source>
        <dbReference type="ARBA" id="ARBA00022980"/>
    </source>
</evidence>
<dbReference type="PANTHER" id="PTHR33343">
    <property type="entry name" value="54S RIBOSOMAL PROTEIN BL35M"/>
    <property type="match status" value="1"/>
</dbReference>
<dbReference type="InterPro" id="IPR018265">
    <property type="entry name" value="Ribosomal_bL35_CS"/>
</dbReference>
<evidence type="ECO:0000256" key="6">
    <source>
        <dbReference type="RuleBase" id="RU000568"/>
    </source>
</evidence>